<organism evidence="2 3">
    <name type="scientific">Paragonimus westermani</name>
    <dbReference type="NCBI Taxonomy" id="34504"/>
    <lineage>
        <taxon>Eukaryota</taxon>
        <taxon>Metazoa</taxon>
        <taxon>Spiralia</taxon>
        <taxon>Lophotrochozoa</taxon>
        <taxon>Platyhelminthes</taxon>
        <taxon>Trematoda</taxon>
        <taxon>Digenea</taxon>
        <taxon>Plagiorchiida</taxon>
        <taxon>Troglotremata</taxon>
        <taxon>Troglotrematidae</taxon>
        <taxon>Paragonimus</taxon>
    </lineage>
</organism>
<evidence type="ECO:0000313" key="2">
    <source>
        <dbReference type="EMBL" id="KAF8571991.1"/>
    </source>
</evidence>
<reference evidence="2 3" key="1">
    <citation type="submission" date="2019-07" db="EMBL/GenBank/DDBJ databases">
        <title>Annotation for the trematode Paragonimus westermani.</title>
        <authorList>
            <person name="Choi Y.-J."/>
        </authorList>
    </citation>
    <scope>NUCLEOTIDE SEQUENCE [LARGE SCALE GENOMIC DNA]</scope>
    <source>
        <strain evidence="2">180907_Pwestermani</strain>
    </source>
</reference>
<feature type="compositionally biased region" description="Basic and acidic residues" evidence="1">
    <location>
        <begin position="475"/>
        <end position="484"/>
    </location>
</feature>
<name>A0A8T0DZJ9_9TREM</name>
<proteinExistence type="predicted"/>
<dbReference type="InterPro" id="IPR011992">
    <property type="entry name" value="EF-hand-dom_pair"/>
</dbReference>
<dbReference type="Gene3D" id="1.10.238.10">
    <property type="entry name" value="EF-hand"/>
    <property type="match status" value="4"/>
</dbReference>
<keyword evidence="3" id="KW-1185">Reference proteome</keyword>
<feature type="region of interest" description="Disordered" evidence="1">
    <location>
        <begin position="456"/>
        <end position="485"/>
    </location>
</feature>
<protein>
    <recommendedName>
        <fullName evidence="4">EF-hand calcium-binding domain-containing protein 6</fullName>
    </recommendedName>
</protein>
<evidence type="ECO:0008006" key="4">
    <source>
        <dbReference type="Google" id="ProtNLM"/>
    </source>
</evidence>
<dbReference type="PANTHER" id="PTHR20875:SF0">
    <property type="entry name" value="GH12158P"/>
    <property type="match status" value="1"/>
</dbReference>
<accession>A0A8T0DZJ9</accession>
<dbReference type="InterPro" id="IPR052603">
    <property type="entry name" value="EFCB6"/>
</dbReference>
<dbReference type="AlphaFoldDB" id="A0A8T0DZJ9"/>
<dbReference type="Proteomes" id="UP000699462">
    <property type="component" value="Unassembled WGS sequence"/>
</dbReference>
<dbReference type="SUPFAM" id="SSF47473">
    <property type="entry name" value="EF-hand"/>
    <property type="match status" value="4"/>
</dbReference>
<evidence type="ECO:0000256" key="1">
    <source>
        <dbReference type="SAM" id="MobiDB-lite"/>
    </source>
</evidence>
<dbReference type="EMBL" id="JTDF01000227">
    <property type="protein sequence ID" value="KAF8571991.1"/>
    <property type="molecule type" value="Genomic_DNA"/>
</dbReference>
<evidence type="ECO:0000313" key="3">
    <source>
        <dbReference type="Proteomes" id="UP000699462"/>
    </source>
</evidence>
<sequence>MATETLRNVENYIRDLAKDKRCRFGENFLDFDHLRSGYVTTDRFFRILRNLIGVTLKPEAETLILNKYGADENREVNWRRFVEDIEGKFDSADFSQHPDCKMLKTIDSQYVGTKAPHRKPGDDQFDNLRPILSRINQFITYQGYNIRECYKQFDVHNMGVVTESQFYRSFPGPKDISDTELTILAERYRSLTHPGLVDYLAFEKELDDLTATEKVSRMGDLSKNADATQTHIPEPMEDHLRPSLNMLIDRICFAAHRRGIRVMDFFTDYDKLKHDAITEHQFVCALLLAIGKEAELTREEVQMLANNYRSSKYPGLIAYRDLCRRIDSAFHSLNLEKDPCIEPETLPSGKLAKDTPTLSTEEEQRISQLLNEIRAKVRKNRITTYSHFRDYDLGTGITRVITNSQFARVLHFLGLDVTSEDCNRLCRKFSDPTSGQVNYALFCQAVDEGFTAQRDHDQSSEEPCLNNGSCGNDVKPPEIGDSKSGRKVSRRDWLSTVDPCIKNAGDNLPVEVLVDRIRHLVLIHRIPLKTWFFDFDQLRTGHITRSQFARCLTAAGLSRLELHDLTPTQMNTISNAYVSPHDPNMVNWMKFVNDIDSVFTLPDLEKQPLTRVLPQETYKQPKPGTMDWSTASEEMQENYENSMSILRRKIHERRMILLPDFLAFDKSHRGYVSLNNFRQLVTMFDFSICPAGLDAIIARHANDDGFDYHSFLAVLDPRSPDDVKYCYPERLEVLKRTNILGKHRKEMEPIIRDTEGVLDELKAEIYRRRIRLSDWFRDHDKLNHGYMPRATFRRCLGVLPLTLGETALSMIEDCYKGPQPESIDWRKFCAEIEHVFQTPNLEKDPLIEPDVYLPDSIVAQNHLSVEDAKVADSAIVKIADKVRQRRLQLLPMFNDFDETHRLSVSQNQFRRVLMTLDLADLLTEREWSCLYSKYRHPLGVVDNINYQAFVDDVYTAAGIHPRIP</sequence>
<comment type="caution">
    <text evidence="2">The sequence shown here is derived from an EMBL/GenBank/DDBJ whole genome shotgun (WGS) entry which is preliminary data.</text>
</comment>
<gene>
    <name evidence="2" type="ORF">P879_00815</name>
</gene>
<dbReference type="OrthoDB" id="272072at2759"/>
<dbReference type="PANTHER" id="PTHR20875">
    <property type="entry name" value="EF-HAND CALCIUM-BINDING DOMAIN-CONTAINING PROTEIN 6-RELATED"/>
    <property type="match status" value="1"/>
</dbReference>